<dbReference type="AlphaFoldDB" id="A0AAW0ECZ6"/>
<evidence type="ECO:0000256" key="1">
    <source>
        <dbReference type="SAM" id="MobiDB-lite"/>
    </source>
</evidence>
<dbReference type="Proteomes" id="UP001362999">
    <property type="component" value="Unassembled WGS sequence"/>
</dbReference>
<evidence type="ECO:0000313" key="2">
    <source>
        <dbReference type="EMBL" id="KAK7063527.1"/>
    </source>
</evidence>
<reference evidence="2 3" key="1">
    <citation type="journal article" date="2024" name="J Genomics">
        <title>Draft genome sequencing and assembly of Favolaschia claudopus CIRM-BRFM 2984 isolated from oak limbs.</title>
        <authorList>
            <person name="Navarro D."/>
            <person name="Drula E."/>
            <person name="Chaduli D."/>
            <person name="Cazenave R."/>
            <person name="Ahrendt S."/>
            <person name="Wang J."/>
            <person name="Lipzen A."/>
            <person name="Daum C."/>
            <person name="Barry K."/>
            <person name="Grigoriev I.V."/>
            <person name="Favel A."/>
            <person name="Rosso M.N."/>
            <person name="Martin F."/>
        </authorList>
    </citation>
    <scope>NUCLEOTIDE SEQUENCE [LARGE SCALE GENOMIC DNA]</scope>
    <source>
        <strain evidence="2 3">CIRM-BRFM 2984</strain>
    </source>
</reference>
<gene>
    <name evidence="2" type="ORF">R3P38DRAFT_3538</name>
</gene>
<sequence>MISSKYFQELLSHDTRLVDLILHPVLPSSSCPHPLQMLRLCSGHATTYSMHCTPCTPPVLRTYPKEFYHIPPVNLAAPPFLPLPQQYFPPLSSSLVPHSDSSSVSTHRIQEIEHPQTSTFSISLHARMKTLQTQLDVASLQPARHSSMLTWCVPTGSPRRSGPCARNISVTHKYESLIYMPSTTTNTRQFGVALMAPDSHSSARPRGLGAYHCRTASIENHAASQQTKPSPHDGSHRLQPNSSFTRKSPPAMWKRER</sequence>
<dbReference type="EMBL" id="JAWWNJ010000001">
    <property type="protein sequence ID" value="KAK7063527.1"/>
    <property type="molecule type" value="Genomic_DNA"/>
</dbReference>
<proteinExistence type="predicted"/>
<comment type="caution">
    <text evidence="2">The sequence shown here is derived from an EMBL/GenBank/DDBJ whole genome shotgun (WGS) entry which is preliminary data.</text>
</comment>
<evidence type="ECO:0000313" key="3">
    <source>
        <dbReference type="Proteomes" id="UP001362999"/>
    </source>
</evidence>
<feature type="region of interest" description="Disordered" evidence="1">
    <location>
        <begin position="221"/>
        <end position="257"/>
    </location>
</feature>
<accession>A0AAW0ECZ6</accession>
<organism evidence="2 3">
    <name type="scientific">Favolaschia claudopus</name>
    <dbReference type="NCBI Taxonomy" id="2862362"/>
    <lineage>
        <taxon>Eukaryota</taxon>
        <taxon>Fungi</taxon>
        <taxon>Dikarya</taxon>
        <taxon>Basidiomycota</taxon>
        <taxon>Agaricomycotina</taxon>
        <taxon>Agaricomycetes</taxon>
        <taxon>Agaricomycetidae</taxon>
        <taxon>Agaricales</taxon>
        <taxon>Marasmiineae</taxon>
        <taxon>Mycenaceae</taxon>
        <taxon>Favolaschia</taxon>
    </lineage>
</organism>
<keyword evidence="3" id="KW-1185">Reference proteome</keyword>
<name>A0AAW0ECZ6_9AGAR</name>
<protein>
    <submittedName>
        <fullName evidence="2">Uncharacterized protein</fullName>
    </submittedName>
</protein>